<reference evidence="1 2" key="1">
    <citation type="submission" date="2020-09" db="EMBL/GenBank/DDBJ databases">
        <title>De no assembly of potato wild relative species, Solanum commersonii.</title>
        <authorList>
            <person name="Cho K."/>
        </authorList>
    </citation>
    <scope>NUCLEOTIDE SEQUENCE [LARGE SCALE GENOMIC DNA]</scope>
    <source>
        <strain evidence="1">LZ3.2</strain>
        <tissue evidence="1">Leaf</tissue>
    </source>
</reference>
<protein>
    <submittedName>
        <fullName evidence="1">Uncharacterized protein</fullName>
    </submittedName>
</protein>
<dbReference type="AlphaFoldDB" id="A0A9J5XZT8"/>
<evidence type="ECO:0000313" key="1">
    <source>
        <dbReference type="EMBL" id="KAG5593891.1"/>
    </source>
</evidence>
<dbReference type="PANTHER" id="PTHR46238">
    <property type="entry name" value="REVERSE TRANSCRIPTASE DOMAIN-CONTAINING PROTEIN"/>
    <property type="match status" value="1"/>
</dbReference>
<dbReference type="Proteomes" id="UP000824120">
    <property type="component" value="Chromosome 7"/>
</dbReference>
<proteinExistence type="predicted"/>
<dbReference type="EMBL" id="JACXVP010000007">
    <property type="protein sequence ID" value="KAG5593891.1"/>
    <property type="molecule type" value="Genomic_DNA"/>
</dbReference>
<evidence type="ECO:0000313" key="2">
    <source>
        <dbReference type="Proteomes" id="UP000824120"/>
    </source>
</evidence>
<organism evidence="1 2">
    <name type="scientific">Solanum commersonii</name>
    <name type="common">Commerson's wild potato</name>
    <name type="synonym">Commerson's nightshade</name>
    <dbReference type="NCBI Taxonomy" id="4109"/>
    <lineage>
        <taxon>Eukaryota</taxon>
        <taxon>Viridiplantae</taxon>
        <taxon>Streptophyta</taxon>
        <taxon>Embryophyta</taxon>
        <taxon>Tracheophyta</taxon>
        <taxon>Spermatophyta</taxon>
        <taxon>Magnoliopsida</taxon>
        <taxon>eudicotyledons</taxon>
        <taxon>Gunneridae</taxon>
        <taxon>Pentapetalae</taxon>
        <taxon>asterids</taxon>
        <taxon>lamiids</taxon>
        <taxon>Solanales</taxon>
        <taxon>Solanaceae</taxon>
        <taxon>Solanoideae</taxon>
        <taxon>Solaneae</taxon>
        <taxon>Solanum</taxon>
    </lineage>
</organism>
<dbReference type="OrthoDB" id="1431547at2759"/>
<dbReference type="PANTHER" id="PTHR46238:SF8">
    <property type="entry name" value="ENDONUCLEASE_EXONUCLEASE_PHOSPHATASE DOMAIN-CONTAINING PROTEIN"/>
    <property type="match status" value="1"/>
</dbReference>
<name>A0A9J5XZT8_SOLCO</name>
<comment type="caution">
    <text evidence="1">The sequence shown here is derived from an EMBL/GenBank/DDBJ whole genome shotgun (WGS) entry which is preliminary data.</text>
</comment>
<gene>
    <name evidence="1" type="ORF">H5410_035123</name>
</gene>
<keyword evidence="2" id="KW-1185">Reference proteome</keyword>
<accession>A0A9J5XZT8</accession>
<sequence>MGYLSPPTTTGNGKINDDITHHIDAEWTKWRLASESCVIKMYHQILIQSGEEESCEMGMLRWMCGHTRKDKIRNEDIQDKVGVASVVDKISEARLKMSERLVIVGLRRGRGSPNKYWTKVIRMDMVNLQLTEDMTLDKRL</sequence>